<keyword evidence="2 4" id="KW-0378">Hydrolase</keyword>
<dbReference type="CDD" id="cd18621">
    <property type="entry name" value="GH32_XdINV-like"/>
    <property type="match status" value="1"/>
</dbReference>
<reference evidence="8 9" key="1">
    <citation type="submission" date="2016-03" db="EMBL/GenBank/DDBJ databases">
        <title>Draft genome sequence of the Fonsecaea monophora CBS 269.37.</title>
        <authorList>
            <person name="Bombassaro A."/>
            <person name="Vinicius W.A."/>
            <person name="De Hoog S."/>
            <person name="Sun J."/>
            <person name="Souza E.M."/>
            <person name="Raittz R.T."/>
            <person name="Costa F."/>
            <person name="Leao A.C."/>
            <person name="Tadra-Sfeir M.Z."/>
            <person name="Baura V."/>
            <person name="Balsanelli E."/>
            <person name="Pedrosa F.O."/>
            <person name="Moreno L.F."/>
            <person name="Steffens M.B."/>
            <person name="Xi L."/>
            <person name="Bocca A.L."/>
            <person name="Felipe M.S."/>
            <person name="Teixeira M."/>
            <person name="Telles Filho F.Q."/>
            <person name="Azevedo C.M."/>
            <person name="Gomes R."/>
            <person name="Vicente V.A."/>
        </authorList>
    </citation>
    <scope>NUCLEOTIDE SEQUENCE [LARGE SCALE GENOMIC DNA]</scope>
    <source>
        <strain evidence="8 9">CBS 269.37</strain>
    </source>
</reference>
<feature type="domain" description="Glycosyl hydrolase family 32 N-terminal" evidence="6">
    <location>
        <begin position="19"/>
        <end position="395"/>
    </location>
</feature>
<sequence length="691" mass="77962">MDQPTSPSPAFFRWRPQYHLQASHGWMNDPCAAAYDPSTGMYHLFFQWNPRRDESGSVVWGSICWGHATSTDMVKWNVPQTPSIEPGATVDEWYDAKGCFTGCLVPTSWDGEIGAGKMTMFYTGISRLPLHYTLPYIRQTETLAAAHSLDSGLTWTKFTKNPVLLKPPSTLDVTGWRDPFVAIWPSMANLLGHDRSQLYGMISGGIRDCSPAAFLYRVNRSDLAEWKFIGSLLNVGLNHSLSRWSGDLGINWECACFMTLENEKDDESRDFIIVGCEGSQPNATHNEDSCFIHRHQQPRELRRTARSLQWMCGILQSTDDTIFDTNIQTRLPKMDYQFGGRLDHGLLYAATTLRDPLSNKQIVWGWVTEEDLPQRLVDEQGWSGMTSLPREVTLLTLKGVTGTLRSKLQDITSVQVEREESKDGAQHKFKIRTLGISPARCLRSLRNSARVVRPVRRSQHLNSTGDTFIDIQTHRFELISTFALSHACERIGLSIFHEPGSREAQQDGISPLLSTNTATTISFLPHKETVRIDRPITNTIDGEEINTAPEIAPFTLFTFLPAQRDEVGQVEAGRHLEPEIENLELHLFFDESVLEVFVNSRCVITTRIYPPGKTCFGVRFWAKDKDREDDIEDDSKQSNTPRQQEEAGHTDLKAMCSKGQPRTASSLSTKSRIVQAMAWDGLSADVRNTFP</sequence>
<dbReference type="Pfam" id="PF08244">
    <property type="entry name" value="Glyco_hydro_32C"/>
    <property type="match status" value="1"/>
</dbReference>
<organism evidence="8 9">
    <name type="scientific">Fonsecaea monophora</name>
    <dbReference type="NCBI Taxonomy" id="254056"/>
    <lineage>
        <taxon>Eukaryota</taxon>
        <taxon>Fungi</taxon>
        <taxon>Dikarya</taxon>
        <taxon>Ascomycota</taxon>
        <taxon>Pezizomycotina</taxon>
        <taxon>Eurotiomycetes</taxon>
        <taxon>Chaetothyriomycetidae</taxon>
        <taxon>Chaetothyriales</taxon>
        <taxon>Herpotrichiellaceae</taxon>
        <taxon>Fonsecaea</taxon>
    </lineage>
</organism>
<evidence type="ECO:0000256" key="5">
    <source>
        <dbReference type="SAM" id="MobiDB-lite"/>
    </source>
</evidence>
<feature type="domain" description="Glycosyl hydrolase family 32 C-terminal" evidence="7">
    <location>
        <begin position="445"/>
        <end position="626"/>
    </location>
</feature>
<proteinExistence type="inferred from homology"/>
<dbReference type="Proteomes" id="UP000077002">
    <property type="component" value="Unassembled WGS sequence"/>
</dbReference>
<dbReference type="InterPro" id="IPR023296">
    <property type="entry name" value="Glyco_hydro_beta-prop_sf"/>
</dbReference>
<dbReference type="PANTHER" id="PTHR42800">
    <property type="entry name" value="EXOINULINASE INUD (AFU_ORTHOLOGUE AFUA_5G00480)"/>
    <property type="match status" value="1"/>
</dbReference>
<dbReference type="InterPro" id="IPR013148">
    <property type="entry name" value="Glyco_hydro_32_N"/>
</dbReference>
<evidence type="ECO:0000256" key="3">
    <source>
        <dbReference type="ARBA" id="ARBA00023295"/>
    </source>
</evidence>
<evidence type="ECO:0000256" key="4">
    <source>
        <dbReference type="RuleBase" id="RU362110"/>
    </source>
</evidence>
<feature type="region of interest" description="Disordered" evidence="5">
    <location>
        <begin position="627"/>
        <end position="669"/>
    </location>
</feature>
<dbReference type="Gene3D" id="2.115.10.20">
    <property type="entry name" value="Glycosyl hydrolase domain, family 43"/>
    <property type="match status" value="1"/>
</dbReference>
<evidence type="ECO:0000259" key="7">
    <source>
        <dbReference type="Pfam" id="PF08244"/>
    </source>
</evidence>
<dbReference type="GO" id="GO:0005737">
    <property type="term" value="C:cytoplasm"/>
    <property type="evidence" value="ECO:0007669"/>
    <property type="project" value="TreeGrafter"/>
</dbReference>
<comment type="similarity">
    <text evidence="1 4">Belongs to the glycosyl hydrolase 32 family.</text>
</comment>
<keyword evidence="9" id="KW-1185">Reference proteome</keyword>
<dbReference type="SUPFAM" id="SSF49899">
    <property type="entry name" value="Concanavalin A-like lectins/glucanases"/>
    <property type="match status" value="1"/>
</dbReference>
<dbReference type="EMBL" id="LVKK01000096">
    <property type="protein sequence ID" value="OAG36246.1"/>
    <property type="molecule type" value="Genomic_DNA"/>
</dbReference>
<feature type="compositionally biased region" description="Polar residues" evidence="5">
    <location>
        <begin position="660"/>
        <end position="669"/>
    </location>
</feature>
<evidence type="ECO:0000256" key="2">
    <source>
        <dbReference type="ARBA" id="ARBA00022801"/>
    </source>
</evidence>
<comment type="caution">
    <text evidence="8">The sequence shown here is derived from an EMBL/GenBank/DDBJ whole genome shotgun (WGS) entry which is preliminary data.</text>
</comment>
<dbReference type="PANTHER" id="PTHR42800:SF3">
    <property type="entry name" value="GLYCOSYL HYDROLASE FAMILY 32 N-TERMINAL DOMAIN-CONTAINING PROTEIN"/>
    <property type="match status" value="1"/>
</dbReference>
<evidence type="ECO:0000259" key="6">
    <source>
        <dbReference type="Pfam" id="PF00251"/>
    </source>
</evidence>
<dbReference type="Gene3D" id="2.60.120.560">
    <property type="entry name" value="Exo-inulinase, domain 1"/>
    <property type="match status" value="1"/>
</dbReference>
<accession>A0A177EXA5</accession>
<evidence type="ECO:0000313" key="8">
    <source>
        <dbReference type="EMBL" id="OAG36246.1"/>
    </source>
</evidence>
<protein>
    <recommendedName>
        <fullName evidence="10">Glycosyl hydrolase family 32 N-terminal domain-containing protein</fullName>
    </recommendedName>
</protein>
<dbReference type="GO" id="GO:0005987">
    <property type="term" value="P:sucrose catabolic process"/>
    <property type="evidence" value="ECO:0007669"/>
    <property type="project" value="TreeGrafter"/>
</dbReference>
<dbReference type="Pfam" id="PF00251">
    <property type="entry name" value="Glyco_hydro_32N"/>
    <property type="match status" value="1"/>
</dbReference>
<dbReference type="InterPro" id="IPR001362">
    <property type="entry name" value="Glyco_hydro_32"/>
</dbReference>
<evidence type="ECO:0000256" key="1">
    <source>
        <dbReference type="ARBA" id="ARBA00009902"/>
    </source>
</evidence>
<dbReference type="GO" id="GO:0004575">
    <property type="term" value="F:sucrose alpha-glucosidase activity"/>
    <property type="evidence" value="ECO:0007669"/>
    <property type="project" value="TreeGrafter"/>
</dbReference>
<keyword evidence="3 4" id="KW-0326">Glycosidase</keyword>
<dbReference type="RefSeq" id="XP_022508198.1">
    <property type="nucleotide sequence ID" value="XM_022659492.1"/>
</dbReference>
<feature type="compositionally biased region" description="Basic and acidic residues" evidence="5">
    <location>
        <begin position="643"/>
        <end position="652"/>
    </location>
</feature>
<gene>
    <name evidence="8" type="ORF">AYO21_09560</name>
</gene>
<dbReference type="InterPro" id="IPR013189">
    <property type="entry name" value="Glyco_hydro_32_C"/>
</dbReference>
<dbReference type="GeneID" id="34604692"/>
<dbReference type="OrthoDB" id="202537at2759"/>
<evidence type="ECO:0000313" key="9">
    <source>
        <dbReference type="Proteomes" id="UP000077002"/>
    </source>
</evidence>
<dbReference type="InterPro" id="IPR013320">
    <property type="entry name" value="ConA-like_dom_sf"/>
</dbReference>
<name>A0A177EXA5_9EURO</name>
<dbReference type="SMART" id="SM00640">
    <property type="entry name" value="Glyco_32"/>
    <property type="match status" value="1"/>
</dbReference>
<evidence type="ECO:0008006" key="10">
    <source>
        <dbReference type="Google" id="ProtNLM"/>
    </source>
</evidence>
<dbReference type="AlphaFoldDB" id="A0A177EXA5"/>
<dbReference type="SUPFAM" id="SSF75005">
    <property type="entry name" value="Arabinanase/levansucrase/invertase"/>
    <property type="match status" value="1"/>
</dbReference>